<dbReference type="OrthoDB" id="32553at2"/>
<proteinExistence type="predicted"/>
<sequence>MANERRHARSLPAERGPDGALFSQSSAKLQAICDSQGRAISLPNLKWLLGDRGCPKAFFAAIALAAKVICWLSVLSLAPAMAFWLSSPITDPAMFVSRAGGLGIDDHDLHLQRDCMIAERMAVPKFLVGARYPTRWVRRGRSFKRR</sequence>
<dbReference type="EMBL" id="CP042261">
    <property type="protein sequence ID" value="QDY68732.1"/>
    <property type="molecule type" value="Genomic_DNA"/>
</dbReference>
<evidence type="ECO:0000256" key="1">
    <source>
        <dbReference type="SAM" id="Phobius"/>
    </source>
</evidence>
<reference evidence="2 3" key="1">
    <citation type="submission" date="2019-07" db="EMBL/GenBank/DDBJ databases">
        <title>Litoreibacter alkalisoli sp. nov., isolated from saline-alkaline soil.</title>
        <authorList>
            <person name="Wang S."/>
            <person name="Xu L."/>
            <person name="Xing Y.-T."/>
            <person name="Sun J.-Q."/>
        </authorList>
    </citation>
    <scope>NUCLEOTIDE SEQUENCE [LARGE SCALE GENOMIC DNA]</scope>
    <source>
        <strain evidence="2 3">LN3S51</strain>
    </source>
</reference>
<dbReference type="KEGG" id="lit:FPZ52_03220"/>
<evidence type="ECO:0000313" key="3">
    <source>
        <dbReference type="Proteomes" id="UP000318483"/>
    </source>
</evidence>
<organism evidence="2 3">
    <name type="scientific">Qingshengfaniella alkalisoli</name>
    <dbReference type="NCBI Taxonomy" id="2599296"/>
    <lineage>
        <taxon>Bacteria</taxon>
        <taxon>Pseudomonadati</taxon>
        <taxon>Pseudomonadota</taxon>
        <taxon>Alphaproteobacteria</taxon>
        <taxon>Rhodobacterales</taxon>
        <taxon>Paracoccaceae</taxon>
        <taxon>Qingshengfaniella</taxon>
    </lineage>
</organism>
<accession>A0A5B8IRB6</accession>
<keyword evidence="3" id="KW-1185">Reference proteome</keyword>
<dbReference type="Proteomes" id="UP000318483">
    <property type="component" value="Chromosome"/>
</dbReference>
<keyword evidence="1" id="KW-1133">Transmembrane helix</keyword>
<dbReference type="AlphaFoldDB" id="A0A5B8IRB6"/>
<evidence type="ECO:0000313" key="2">
    <source>
        <dbReference type="EMBL" id="QDY68732.1"/>
    </source>
</evidence>
<protein>
    <submittedName>
        <fullName evidence="2">Uncharacterized protein</fullName>
    </submittedName>
</protein>
<feature type="transmembrane region" description="Helical" evidence="1">
    <location>
        <begin position="57"/>
        <end position="85"/>
    </location>
</feature>
<keyword evidence="1" id="KW-0812">Transmembrane</keyword>
<keyword evidence="1" id="KW-0472">Membrane</keyword>
<name>A0A5B8IRB6_9RHOB</name>
<gene>
    <name evidence="2" type="ORF">FPZ52_03220</name>
</gene>